<reference evidence="2 3" key="1">
    <citation type="submission" date="2022-10" db="EMBL/GenBank/DDBJ databases">
        <title>Chitinophaga nivalis PC15 sp. nov., isolated from Pyeongchang county, South Korea.</title>
        <authorList>
            <person name="Trinh H.N."/>
        </authorList>
    </citation>
    <scope>NUCLEOTIDE SEQUENCE [LARGE SCALE GENOMIC DNA]</scope>
    <source>
        <strain evidence="2 3">PC14</strain>
    </source>
</reference>
<keyword evidence="1" id="KW-0472">Membrane</keyword>
<keyword evidence="1" id="KW-0812">Transmembrane</keyword>
<gene>
    <name evidence="2" type="ORF">OL497_01735</name>
</gene>
<dbReference type="Pfam" id="PF18936">
    <property type="entry name" value="DUF5684"/>
    <property type="match status" value="1"/>
</dbReference>
<evidence type="ECO:0000256" key="1">
    <source>
        <dbReference type="SAM" id="Phobius"/>
    </source>
</evidence>
<sequence>MDTTFTDNPAIYSILLVPFICFALLCSIFSLICWWKIFQKAGYRGWESIIPIYGALILLRIIGKPWWWLLLYLIPGVNIIFGIWTLNLLSLSFGQGTGFTLGLVFLGFIFAAILAFDRNIIYKGPAGDPNRQLQDDISALGRNFPGQSPFKREE</sequence>
<name>A0ABT3IFB5_9BACT</name>
<accession>A0ABT3IFB5</accession>
<organism evidence="2 3">
    <name type="scientific">Chitinophaga nivalis</name>
    <dbReference type="NCBI Taxonomy" id="2991709"/>
    <lineage>
        <taxon>Bacteria</taxon>
        <taxon>Pseudomonadati</taxon>
        <taxon>Bacteroidota</taxon>
        <taxon>Chitinophagia</taxon>
        <taxon>Chitinophagales</taxon>
        <taxon>Chitinophagaceae</taxon>
        <taxon>Chitinophaga</taxon>
    </lineage>
</organism>
<keyword evidence="1" id="KW-1133">Transmembrane helix</keyword>
<feature type="transmembrane region" description="Helical" evidence="1">
    <location>
        <begin position="12"/>
        <end position="35"/>
    </location>
</feature>
<proteinExistence type="predicted"/>
<dbReference type="RefSeq" id="WP_264727156.1">
    <property type="nucleotide sequence ID" value="NZ_JAPDNR010000001.1"/>
</dbReference>
<feature type="transmembrane region" description="Helical" evidence="1">
    <location>
        <begin position="98"/>
        <end position="116"/>
    </location>
</feature>
<feature type="transmembrane region" description="Helical" evidence="1">
    <location>
        <begin position="66"/>
        <end position="86"/>
    </location>
</feature>
<dbReference type="EMBL" id="JAPDNS010000001">
    <property type="protein sequence ID" value="MCW3482601.1"/>
    <property type="molecule type" value="Genomic_DNA"/>
</dbReference>
<evidence type="ECO:0000313" key="3">
    <source>
        <dbReference type="Proteomes" id="UP001207742"/>
    </source>
</evidence>
<evidence type="ECO:0000313" key="2">
    <source>
        <dbReference type="EMBL" id="MCW3482601.1"/>
    </source>
</evidence>
<dbReference type="InterPro" id="IPR043739">
    <property type="entry name" value="DUF5684"/>
</dbReference>
<dbReference type="Proteomes" id="UP001207742">
    <property type="component" value="Unassembled WGS sequence"/>
</dbReference>
<keyword evidence="3" id="KW-1185">Reference proteome</keyword>
<comment type="caution">
    <text evidence="2">The sequence shown here is derived from an EMBL/GenBank/DDBJ whole genome shotgun (WGS) entry which is preliminary data.</text>
</comment>
<protein>
    <submittedName>
        <fullName evidence="2">DUF5684 domain-containing protein</fullName>
    </submittedName>
</protein>